<dbReference type="EMBL" id="QUWK01000013">
    <property type="protein sequence ID" value="RFU94090.1"/>
    <property type="molecule type" value="Genomic_DNA"/>
</dbReference>
<organism evidence="2 3">
    <name type="scientific">Sphaerochaeta halotolerans</name>
    <dbReference type="NCBI Taxonomy" id="2293840"/>
    <lineage>
        <taxon>Bacteria</taxon>
        <taxon>Pseudomonadati</taxon>
        <taxon>Spirochaetota</taxon>
        <taxon>Spirochaetia</taxon>
        <taxon>Spirochaetales</taxon>
        <taxon>Sphaerochaetaceae</taxon>
        <taxon>Sphaerochaeta</taxon>
    </lineage>
</organism>
<dbReference type="AlphaFoldDB" id="A0A372MFX4"/>
<evidence type="ECO:0000256" key="1">
    <source>
        <dbReference type="SAM" id="MobiDB-lite"/>
    </source>
</evidence>
<sequence>MRIGQPFGQRSIQGERQLAPRSRFFIPQRSERKGISMMVPLPSECRESKVRYPVPWGGKGGNAS</sequence>
<accession>A0A372MFX4</accession>
<keyword evidence="3" id="KW-1185">Reference proteome</keyword>
<reference evidence="2 3" key="2">
    <citation type="submission" date="2018-09" db="EMBL/GenBank/DDBJ databases">
        <title>Genome of Sphaerochaeta halotolerans strain 4-11.</title>
        <authorList>
            <person name="Nazina T.N."/>
            <person name="Sokolova D.S."/>
        </authorList>
    </citation>
    <scope>NUCLEOTIDE SEQUENCE [LARGE SCALE GENOMIC DNA]</scope>
    <source>
        <strain evidence="2 3">4-11</strain>
    </source>
</reference>
<reference evidence="3" key="1">
    <citation type="submission" date="2018-08" db="EMBL/GenBank/DDBJ databases">
        <authorList>
            <person name="Grouzdev D.S."/>
            <person name="Krutkina M.S."/>
        </authorList>
    </citation>
    <scope>NUCLEOTIDE SEQUENCE [LARGE SCALE GENOMIC DNA]</scope>
    <source>
        <strain evidence="3">4-11</strain>
    </source>
</reference>
<evidence type="ECO:0000313" key="3">
    <source>
        <dbReference type="Proteomes" id="UP000264002"/>
    </source>
</evidence>
<evidence type="ECO:0000313" key="2">
    <source>
        <dbReference type="EMBL" id="RFU94090.1"/>
    </source>
</evidence>
<protein>
    <submittedName>
        <fullName evidence="2">Uncharacterized protein</fullName>
    </submittedName>
</protein>
<gene>
    <name evidence="2" type="ORF">DYP60_11730</name>
</gene>
<feature type="region of interest" description="Disordered" evidence="1">
    <location>
        <begin position="1"/>
        <end position="20"/>
    </location>
</feature>
<name>A0A372MFX4_9SPIR</name>
<proteinExistence type="predicted"/>
<comment type="caution">
    <text evidence="2">The sequence shown here is derived from an EMBL/GenBank/DDBJ whole genome shotgun (WGS) entry which is preliminary data.</text>
</comment>
<dbReference type="Proteomes" id="UP000264002">
    <property type="component" value="Unassembled WGS sequence"/>
</dbReference>